<evidence type="ECO:0000313" key="2">
    <source>
        <dbReference type="EMBL" id="EDS30360.1"/>
    </source>
</evidence>
<dbReference type="HOGENOM" id="CLU_030454_1_0_1"/>
<dbReference type="OrthoDB" id="27842at2759"/>
<dbReference type="Gene3D" id="1.20.1280.50">
    <property type="match status" value="1"/>
</dbReference>
<dbReference type="KEGG" id="cqu:CpipJ_CPIJ001601"/>
<dbReference type="SUPFAM" id="SSF52047">
    <property type="entry name" value="RNI-like"/>
    <property type="match status" value="1"/>
</dbReference>
<dbReference type="VEuPathDB" id="VectorBase:CQUJHB008075"/>
<dbReference type="VEuPathDB" id="VectorBase:CPIJ001601"/>
<accession>B0W301</accession>
<dbReference type="SMART" id="SM00256">
    <property type="entry name" value="FBOX"/>
    <property type="match status" value="1"/>
</dbReference>
<name>B0W301_CULQU</name>
<dbReference type="Pfam" id="PF00646">
    <property type="entry name" value="F-box"/>
    <property type="match status" value="1"/>
</dbReference>
<evidence type="ECO:0000313" key="4">
    <source>
        <dbReference type="Proteomes" id="UP000002320"/>
    </source>
</evidence>
<protein>
    <submittedName>
        <fullName evidence="2">Predicted protein</fullName>
    </submittedName>
</protein>
<dbReference type="CDD" id="cd09917">
    <property type="entry name" value="F-box_SF"/>
    <property type="match status" value="1"/>
</dbReference>
<dbReference type="InParanoid" id="B0W301"/>
<organism>
    <name type="scientific">Culex quinquefasciatus</name>
    <name type="common">Southern house mosquito</name>
    <name type="synonym">Culex pungens</name>
    <dbReference type="NCBI Taxonomy" id="7176"/>
    <lineage>
        <taxon>Eukaryota</taxon>
        <taxon>Metazoa</taxon>
        <taxon>Ecdysozoa</taxon>
        <taxon>Arthropoda</taxon>
        <taxon>Hexapoda</taxon>
        <taxon>Insecta</taxon>
        <taxon>Pterygota</taxon>
        <taxon>Neoptera</taxon>
        <taxon>Endopterygota</taxon>
        <taxon>Diptera</taxon>
        <taxon>Nematocera</taxon>
        <taxon>Culicoidea</taxon>
        <taxon>Culicidae</taxon>
        <taxon>Culicinae</taxon>
        <taxon>Culicini</taxon>
        <taxon>Culex</taxon>
        <taxon>Culex</taxon>
    </lineage>
</organism>
<sequence>MVPGKDCNCRKSERKNLENSTAEKPKQIAMDKDPKLSLLPAKLWERIFRRLTPLQLLRARAVCRQWRDLVTGSPMLMGRFGGVLCGKGVMDRNYRPAIALPVGELLLSAFTIVGTGSWWAGYGPGVTMLALRECSMTVAVLFGVLKQTPNLEWLDLEDVALTGSCKPDFRMEKLESFNMDNPGDIDVPLTFLDDLGEVFTGLKLFRLLRNVITSDEVYGSVIKIVEAQQNTLESLELCNGNFLEALCRMENLRLKWLSCFIDFKSDSHWDIFCRKQQQLEKLLIMAKDYSTICDVTQKLPNLKKLPLDIMSGSITKADFLNEMPNLEKIDINGHLNGLDFRSAASPKLTLFHMVNATAKKLVQYLQKSPNLSVLNIHECVLIGDSEHPARFQYLNELVLSKCKLPPNVLMALCCQNPQLEQLQLRFLSTLTDEMFLKICKELPRLRFLALVSCALLTDAVGDYIIQHCVSLEKLKISGFTLSEEALAKLRERHVRMKRWFWPYPFDPVGGFAQAEH</sequence>
<proteinExistence type="predicted"/>
<dbReference type="PROSITE" id="PS50181">
    <property type="entry name" value="FBOX"/>
    <property type="match status" value="1"/>
</dbReference>
<dbReference type="STRING" id="7176.B0W301"/>
<dbReference type="EnsemblMetazoa" id="CPIJ001601-RA">
    <property type="protein sequence ID" value="CPIJ001601-PA"/>
    <property type="gene ID" value="CPIJ001601"/>
</dbReference>
<keyword evidence="4" id="KW-1185">Reference proteome</keyword>
<reference evidence="3" key="2">
    <citation type="submission" date="2020-05" db="UniProtKB">
        <authorList>
            <consortium name="EnsemblMetazoa"/>
        </authorList>
    </citation>
    <scope>IDENTIFICATION</scope>
    <source>
        <strain evidence="3">JHB</strain>
    </source>
</reference>
<dbReference type="InterPro" id="IPR001810">
    <property type="entry name" value="F-box_dom"/>
</dbReference>
<gene>
    <name evidence="3" type="primary">6032496</name>
    <name evidence="2" type="ORF">CpipJ_CPIJ001601</name>
</gene>
<feature type="domain" description="F-box" evidence="1">
    <location>
        <begin position="33"/>
        <end position="79"/>
    </location>
</feature>
<dbReference type="AlphaFoldDB" id="B0W301"/>
<dbReference type="EMBL" id="DS231829">
    <property type="protein sequence ID" value="EDS30360.1"/>
    <property type="molecule type" value="Genomic_DNA"/>
</dbReference>
<dbReference type="Proteomes" id="UP000002320">
    <property type="component" value="Unassembled WGS sequence"/>
</dbReference>
<dbReference type="Gene3D" id="3.80.10.10">
    <property type="entry name" value="Ribonuclease Inhibitor"/>
    <property type="match status" value="1"/>
</dbReference>
<dbReference type="PANTHER" id="PTHR38926:SF5">
    <property type="entry name" value="F-BOX AND LEUCINE-RICH REPEAT PROTEIN 6"/>
    <property type="match status" value="1"/>
</dbReference>
<evidence type="ECO:0000259" key="1">
    <source>
        <dbReference type="PROSITE" id="PS50181"/>
    </source>
</evidence>
<reference evidence="2" key="1">
    <citation type="submission" date="2007-03" db="EMBL/GenBank/DDBJ databases">
        <title>Annotation of Culex pipiens quinquefasciatus.</title>
        <authorList>
            <consortium name="The Broad Institute Genome Sequencing Platform"/>
            <person name="Atkinson P.W."/>
            <person name="Hemingway J."/>
            <person name="Christensen B.M."/>
            <person name="Higgs S."/>
            <person name="Kodira C."/>
            <person name="Hannick L."/>
            <person name="Megy K."/>
            <person name="O'Leary S."/>
            <person name="Pearson M."/>
            <person name="Haas B.J."/>
            <person name="Mauceli E."/>
            <person name="Wortman J.R."/>
            <person name="Lee N.H."/>
            <person name="Guigo R."/>
            <person name="Stanke M."/>
            <person name="Alvarado L."/>
            <person name="Amedeo P."/>
            <person name="Antoine C.H."/>
            <person name="Arensburger P."/>
            <person name="Bidwell S.L."/>
            <person name="Crawford M."/>
            <person name="Camaro F."/>
            <person name="Devon K."/>
            <person name="Engels R."/>
            <person name="Hammond M."/>
            <person name="Howarth C."/>
            <person name="Koehrsen M."/>
            <person name="Lawson D."/>
            <person name="Montgomery P."/>
            <person name="Nene V."/>
            <person name="Nusbaum C."/>
            <person name="Puiu D."/>
            <person name="Romero-Severson J."/>
            <person name="Severson D.W."/>
            <person name="Shumway M."/>
            <person name="Sisk P."/>
            <person name="Stolte C."/>
            <person name="Zeng Q."/>
            <person name="Eisenstadt E."/>
            <person name="Fraser-Liggett C."/>
            <person name="Strausberg R."/>
            <person name="Galagan J."/>
            <person name="Birren B."/>
            <person name="Collins F.H."/>
        </authorList>
    </citation>
    <scope>NUCLEOTIDE SEQUENCE [LARGE SCALE GENOMIC DNA]</scope>
    <source>
        <strain evidence="2">JHB</strain>
    </source>
</reference>
<dbReference type="InterPro" id="IPR036047">
    <property type="entry name" value="F-box-like_dom_sf"/>
</dbReference>
<evidence type="ECO:0000313" key="3">
    <source>
        <dbReference type="EnsemblMetazoa" id="CPIJ001601-PA"/>
    </source>
</evidence>
<dbReference type="InterPro" id="IPR032675">
    <property type="entry name" value="LRR_dom_sf"/>
</dbReference>
<dbReference type="PANTHER" id="PTHR38926">
    <property type="entry name" value="F-BOX DOMAIN CONTAINING PROTEIN, EXPRESSED"/>
    <property type="match status" value="1"/>
</dbReference>
<dbReference type="SUPFAM" id="SSF81383">
    <property type="entry name" value="F-box domain"/>
    <property type="match status" value="1"/>
</dbReference>